<dbReference type="PANTHER" id="PTHR10039:SF5">
    <property type="entry name" value="NACHT DOMAIN-CONTAINING PROTEIN"/>
    <property type="match status" value="1"/>
</dbReference>
<accession>A0AAD9AZB6</accession>
<proteinExistence type="predicted"/>
<evidence type="ECO:0000256" key="1">
    <source>
        <dbReference type="ARBA" id="ARBA00022737"/>
    </source>
</evidence>
<dbReference type="AlphaFoldDB" id="A0AAD9AZB6"/>
<dbReference type="InterPro" id="IPR027417">
    <property type="entry name" value="P-loop_NTPase"/>
</dbReference>
<feature type="domain" description="Nephrocystin 3-like N-terminal" evidence="2">
    <location>
        <begin position="240"/>
        <end position="416"/>
    </location>
</feature>
<dbReference type="Proteomes" id="UP001243330">
    <property type="component" value="Unassembled WGS sequence"/>
</dbReference>
<evidence type="ECO:0000259" key="2">
    <source>
        <dbReference type="Pfam" id="PF24883"/>
    </source>
</evidence>
<dbReference type="EMBL" id="JAQOWY010000021">
    <property type="protein sequence ID" value="KAK1855460.1"/>
    <property type="molecule type" value="Genomic_DNA"/>
</dbReference>
<evidence type="ECO:0000313" key="3">
    <source>
        <dbReference type="EMBL" id="KAK1855460.1"/>
    </source>
</evidence>
<name>A0AAD9AZB6_9PEZI</name>
<sequence>MAESLAALGVASNIVQFVELGFNITKAVIETYRSTDLDGLAERNADLVAMTSSLKDRCTLLQDDTAAKADPITMGLLKRCIKVANELHSELEGLKMSTSARNRSLRKFVKSIKAYWRKSKIEDLAARVEDIKKEIFERLEPLLYDHRKSLSEAMRSLGEASAAWNNATEKRLDAITRDLERLVNAQVVEQSTEDLESFAKQLSRFVDETNHRGNIRSILKSLHFAQIKERQNEIPRAHRNTFEWIFDESSSVNFTSWFQYSGQGVFWVTGKPGSGKSTLMKLILDHETTKTLAERWAGSKPLILVSHFFWSVGNKIQKSQEGLLRTLLFQIMVQCPEIIPAVCAERYSNPFRSLESWSIEELSETFERIQHIQELPSRILLFVDGLDEYSGEPRELTKFLGAIANSPNIKVCCASRPWPDFLNAFGKSRWTLEIHKLTKNDILRYAEDNLSEDAVLRDVQQTQRHELQPLVLTIADRAEGVFFWVSLVVKSLLRGLQNRDDINVLHKRLAEFPSDLQPFFQRMLDSIEEVYIEDSFLVFTILLSGKTSLPVRIFRHLGEIRESEIPKPAETKFLEPRIIASKREQRRNLEGRTKYHFYRPSDDQYERDRLLAMCRDLVQTWSSEQNENRVGFVHRTVFEFLLQSPSLRHFRLKILTGHHCLFPMACLRDIEELRNVLDLHYATDMSNESFLRICHFLQELETDNVPFHLRLWHGLCEMRSEYFFSHNPNSYELLGHAQARFLLKFGGSLSGVSKDVDYVYILAGILRGCVEVHVAECPEVTHSGRIDIDLLADILNLLQSTHSKSIDDFEYIWTEFVYNLSRSEPEWLPPKNAIQACKMFVEYGAPRYLTSELANKYSVEERPDDLSEEKDFDVIYRLRACQRFERAEVDELRDLFPSERLSQRAITGFGQLWGWLTMKPANKA</sequence>
<dbReference type="SUPFAM" id="SSF52540">
    <property type="entry name" value="P-loop containing nucleoside triphosphate hydrolases"/>
    <property type="match status" value="1"/>
</dbReference>
<keyword evidence="4" id="KW-1185">Reference proteome</keyword>
<gene>
    <name evidence="3" type="ORF">CCHR01_01933</name>
</gene>
<evidence type="ECO:0000313" key="4">
    <source>
        <dbReference type="Proteomes" id="UP001243330"/>
    </source>
</evidence>
<reference evidence="3" key="1">
    <citation type="submission" date="2023-01" db="EMBL/GenBank/DDBJ databases">
        <title>Colletotrichum chrysophilum M932 genome sequence.</title>
        <authorList>
            <person name="Baroncelli R."/>
        </authorList>
    </citation>
    <scope>NUCLEOTIDE SEQUENCE</scope>
    <source>
        <strain evidence="3">M932</strain>
    </source>
</reference>
<organism evidence="3 4">
    <name type="scientific">Colletotrichum chrysophilum</name>
    <dbReference type="NCBI Taxonomy" id="1836956"/>
    <lineage>
        <taxon>Eukaryota</taxon>
        <taxon>Fungi</taxon>
        <taxon>Dikarya</taxon>
        <taxon>Ascomycota</taxon>
        <taxon>Pezizomycotina</taxon>
        <taxon>Sordariomycetes</taxon>
        <taxon>Hypocreomycetidae</taxon>
        <taxon>Glomerellales</taxon>
        <taxon>Glomerellaceae</taxon>
        <taxon>Colletotrichum</taxon>
        <taxon>Colletotrichum gloeosporioides species complex</taxon>
    </lineage>
</organism>
<dbReference type="InterPro" id="IPR056884">
    <property type="entry name" value="NPHP3-like_N"/>
</dbReference>
<dbReference type="PANTHER" id="PTHR10039">
    <property type="entry name" value="AMELOGENIN"/>
    <property type="match status" value="1"/>
</dbReference>
<dbReference type="Gene3D" id="3.40.50.300">
    <property type="entry name" value="P-loop containing nucleotide triphosphate hydrolases"/>
    <property type="match status" value="1"/>
</dbReference>
<protein>
    <recommendedName>
        <fullName evidence="2">Nephrocystin 3-like N-terminal domain-containing protein</fullName>
    </recommendedName>
</protein>
<dbReference type="Pfam" id="PF24883">
    <property type="entry name" value="NPHP3_N"/>
    <property type="match status" value="1"/>
</dbReference>
<keyword evidence="1" id="KW-0677">Repeat</keyword>
<comment type="caution">
    <text evidence="3">The sequence shown here is derived from an EMBL/GenBank/DDBJ whole genome shotgun (WGS) entry which is preliminary data.</text>
</comment>